<accession>A0ABQ9GBZ3</accession>
<feature type="region of interest" description="Disordered" evidence="1">
    <location>
        <begin position="1"/>
        <end position="20"/>
    </location>
</feature>
<proteinExistence type="predicted"/>
<protein>
    <submittedName>
        <fullName evidence="2">Uncharacterized protein</fullName>
    </submittedName>
</protein>
<dbReference type="Proteomes" id="UP001159363">
    <property type="component" value="Chromosome 13"/>
</dbReference>
<name>A0ABQ9GBZ3_9NEOP</name>
<evidence type="ECO:0000313" key="2">
    <source>
        <dbReference type="EMBL" id="KAJ8868948.1"/>
    </source>
</evidence>
<dbReference type="EMBL" id="JARBHB010000014">
    <property type="protein sequence ID" value="KAJ8868948.1"/>
    <property type="molecule type" value="Genomic_DNA"/>
</dbReference>
<organism evidence="2 3">
    <name type="scientific">Dryococelus australis</name>
    <dbReference type="NCBI Taxonomy" id="614101"/>
    <lineage>
        <taxon>Eukaryota</taxon>
        <taxon>Metazoa</taxon>
        <taxon>Ecdysozoa</taxon>
        <taxon>Arthropoda</taxon>
        <taxon>Hexapoda</taxon>
        <taxon>Insecta</taxon>
        <taxon>Pterygota</taxon>
        <taxon>Neoptera</taxon>
        <taxon>Polyneoptera</taxon>
        <taxon>Phasmatodea</taxon>
        <taxon>Verophasmatodea</taxon>
        <taxon>Anareolatae</taxon>
        <taxon>Phasmatidae</taxon>
        <taxon>Eurycanthinae</taxon>
        <taxon>Dryococelus</taxon>
    </lineage>
</organism>
<comment type="caution">
    <text evidence="2">The sequence shown here is derived from an EMBL/GenBank/DDBJ whole genome shotgun (WGS) entry which is preliminary data.</text>
</comment>
<evidence type="ECO:0000313" key="3">
    <source>
        <dbReference type="Proteomes" id="UP001159363"/>
    </source>
</evidence>
<feature type="compositionally biased region" description="Basic and acidic residues" evidence="1">
    <location>
        <begin position="194"/>
        <end position="207"/>
    </location>
</feature>
<feature type="region of interest" description="Disordered" evidence="1">
    <location>
        <begin position="166"/>
        <end position="223"/>
    </location>
</feature>
<reference evidence="2 3" key="1">
    <citation type="submission" date="2023-02" db="EMBL/GenBank/DDBJ databases">
        <title>LHISI_Scaffold_Assembly.</title>
        <authorList>
            <person name="Stuart O.P."/>
            <person name="Cleave R."/>
            <person name="Magrath M.J.L."/>
            <person name="Mikheyev A.S."/>
        </authorList>
    </citation>
    <scope>NUCLEOTIDE SEQUENCE [LARGE SCALE GENOMIC DNA]</scope>
    <source>
        <strain evidence="2">Daus_M_001</strain>
        <tissue evidence="2">Leg muscle</tissue>
    </source>
</reference>
<gene>
    <name evidence="2" type="ORF">PR048_030489</name>
</gene>
<keyword evidence="3" id="KW-1185">Reference proteome</keyword>
<sequence>MEVEQLARLPPIEVQSPAGSPDFREWESCRTVPLVGGFSWGSPGFQKWSFYRERPIATDTALDKRGFKSREQSLFYRLGNTEIEFIFLTSKHTSQRQTFSRGGLRWPENNCESRIQTSRTRVSPPFLGISLPPPPLPSRLYHANHVSIAGGRLPYELPAARDSKFGGSRLPAVLHPTPPPPSNPFSSRPHLPSKQKEGGEGIKKDPEQPAPLEPPASTFIPDVPTLPATLADLRMQQRNISSQQKKSSQYYIFRHYQWRNCEPKNRVETFTSGPLPPSIPRIEIMSTKLMKEGTGAIRSLVGVSRNRVLLWLTTLDCKSRVCWAKEALQSFSMPDASTGTWHDVPMILQRVQQRNDGNTARLARRSDEALEVRVSVARIAPSLLDLGRGGSFRKCWIKCEQPAGGSGQNVSRFAYAIRVFGRRAGQDAWDVVGCAAVALAKRGKVAASKSIPRAPLLTQLADSRT</sequence>
<evidence type="ECO:0000256" key="1">
    <source>
        <dbReference type="SAM" id="MobiDB-lite"/>
    </source>
</evidence>